<dbReference type="EMBL" id="AY570981">
    <property type="protein sequence ID" value="AAT79463.1"/>
    <property type="molecule type" value="Genomic_DNA"/>
</dbReference>
<proteinExistence type="predicted"/>
<dbReference type="AlphaFoldDB" id="Q594H6"/>
<accession>Q594H6</accession>
<dbReference type="InterPro" id="IPR000182">
    <property type="entry name" value="GNAT_dom"/>
</dbReference>
<name>Q594H6_9HYPH</name>
<organism evidence="2">
    <name type="scientific">Agrobacterium sp. 'luteum'</name>
    <dbReference type="NCBI Taxonomy" id="285944"/>
    <lineage>
        <taxon>Bacteria</taxon>
        <taxon>Pseudomonadati</taxon>
        <taxon>Pseudomonadota</taxon>
        <taxon>Alphaproteobacteria</taxon>
        <taxon>Hyphomicrobiales</taxon>
        <taxon>Rhizobiaceae</taxon>
        <taxon>Rhizobium/Agrobacterium group</taxon>
        <taxon>Agrobacterium</taxon>
    </lineage>
</organism>
<dbReference type="InterPro" id="IPR050276">
    <property type="entry name" value="MshD_Acetyltransferase"/>
</dbReference>
<dbReference type="InterPro" id="IPR016181">
    <property type="entry name" value="Acyl_CoA_acyltransferase"/>
</dbReference>
<evidence type="ECO:0000259" key="1">
    <source>
        <dbReference type="PROSITE" id="PS51186"/>
    </source>
</evidence>
<feature type="domain" description="N-acetyltransferase" evidence="1">
    <location>
        <begin position="16"/>
        <end position="162"/>
    </location>
</feature>
<dbReference type="PANTHER" id="PTHR43617">
    <property type="entry name" value="L-AMINO ACID N-ACETYLTRANSFERASE"/>
    <property type="match status" value="1"/>
</dbReference>
<dbReference type="CDD" id="cd04301">
    <property type="entry name" value="NAT_SF"/>
    <property type="match status" value="1"/>
</dbReference>
<dbReference type="Gene3D" id="3.40.630.30">
    <property type="match status" value="1"/>
</dbReference>
<sequence length="167" mass="18940">MASRHRSWEGQDLAPIEVQPGDLGNLREVMRVMESAFPKTYGEGWNHHQSRSMLSMPSAKLLIARRQDKICGFVISRQAADEEELLMIAVAPECQSQGIGYHLLEHMLLIAREDQVSAVFLEMRADNPAAKLYAKFGFKEIGMRKAYYTGPNKEKFDAITYKAVFTD</sequence>
<keyword evidence="2" id="KW-0808">Transferase</keyword>
<dbReference type="PROSITE" id="PS51186">
    <property type="entry name" value="GNAT"/>
    <property type="match status" value="1"/>
</dbReference>
<dbReference type="SUPFAM" id="SSF55729">
    <property type="entry name" value="Acyl-CoA N-acyltransferases (Nat)"/>
    <property type="match status" value="1"/>
</dbReference>
<dbReference type="InterPro" id="IPR006464">
    <property type="entry name" value="AcTrfase_RimI/Ard1"/>
</dbReference>
<reference evidence="2" key="1">
    <citation type="submission" date="2004-03" db="EMBL/GenBank/DDBJ databases">
        <title>A Terrestrial Progenitor of Eukaryotic C2H2 Transcriptional Regulators in Marine Microorganisms.</title>
        <authorList>
            <person name="Wang S.-Y."/>
            <person name="Kado C.I."/>
        </authorList>
    </citation>
    <scope>NUCLEOTIDE SEQUENCE</scope>
    <source>
        <strain evidence="2">19D1</strain>
    </source>
</reference>
<evidence type="ECO:0000313" key="2">
    <source>
        <dbReference type="EMBL" id="AAT79463.1"/>
    </source>
</evidence>
<dbReference type="PANTHER" id="PTHR43617:SF35">
    <property type="entry name" value="[RIBOSOMAL PROTEIN BS18]-ALANINE N-ACETYLTRANSFERASE"/>
    <property type="match status" value="1"/>
</dbReference>
<dbReference type="NCBIfam" id="TIGR01575">
    <property type="entry name" value="rimI"/>
    <property type="match status" value="1"/>
</dbReference>
<dbReference type="Pfam" id="PF00583">
    <property type="entry name" value="Acetyltransf_1"/>
    <property type="match status" value="1"/>
</dbReference>
<dbReference type="GO" id="GO:0008999">
    <property type="term" value="F:protein-N-terminal-alanine acetyltransferase activity"/>
    <property type="evidence" value="ECO:0007669"/>
    <property type="project" value="TreeGrafter"/>
</dbReference>
<protein>
    <submittedName>
        <fullName evidence="2">Putative acetyl-transferase</fullName>
    </submittedName>
</protein>